<dbReference type="AlphaFoldDB" id="A0A086MAB0"/>
<gene>
    <name evidence="1" type="ORF">TGRUB_310720B</name>
</gene>
<accession>A0A086MAB0</accession>
<dbReference type="VEuPathDB" id="ToxoDB:TGRUB_310720B"/>
<comment type="caution">
    <text evidence="1">The sequence shown here is derived from an EMBL/GenBank/DDBJ whole genome shotgun (WGS) entry which is preliminary data.</text>
</comment>
<dbReference type="EMBL" id="AFYV02000190">
    <property type="protein sequence ID" value="KFG65828.1"/>
    <property type="molecule type" value="Genomic_DNA"/>
</dbReference>
<name>A0A086MAB0_TOXGO</name>
<proteinExistence type="predicted"/>
<evidence type="ECO:0000313" key="2">
    <source>
        <dbReference type="Proteomes" id="UP000028834"/>
    </source>
</evidence>
<evidence type="ECO:0000313" key="1">
    <source>
        <dbReference type="EMBL" id="KFG65828.1"/>
    </source>
</evidence>
<organism evidence="1 2">
    <name type="scientific">Toxoplasma gondii RUB</name>
    <dbReference type="NCBI Taxonomy" id="935652"/>
    <lineage>
        <taxon>Eukaryota</taxon>
        <taxon>Sar</taxon>
        <taxon>Alveolata</taxon>
        <taxon>Apicomplexa</taxon>
        <taxon>Conoidasida</taxon>
        <taxon>Coccidia</taxon>
        <taxon>Eucoccidiorida</taxon>
        <taxon>Eimeriorina</taxon>
        <taxon>Sarcocystidae</taxon>
        <taxon>Toxoplasma</taxon>
    </lineage>
</organism>
<protein>
    <submittedName>
        <fullName evidence="1">Uncharacterized protein</fullName>
    </submittedName>
</protein>
<feature type="non-terminal residue" evidence="1">
    <location>
        <position position="1"/>
    </location>
</feature>
<reference evidence="1 2" key="1">
    <citation type="submission" date="2014-05" db="EMBL/GenBank/DDBJ databases">
        <authorList>
            <person name="Sibley D."/>
            <person name="Venepally P."/>
            <person name="Karamycheva S."/>
            <person name="Hadjithomas M."/>
            <person name="Khan A."/>
            <person name="Brunk B."/>
            <person name="Roos D."/>
            <person name="Caler E."/>
            <person name="Lorenzi H."/>
        </authorList>
    </citation>
    <scope>NUCLEOTIDE SEQUENCE [LARGE SCALE GENOMIC DNA]</scope>
    <source>
        <strain evidence="1 2">RUB</strain>
    </source>
</reference>
<dbReference type="Proteomes" id="UP000028834">
    <property type="component" value="Unassembled WGS sequence"/>
</dbReference>
<sequence length="101" mass="10820">VPAVVRAVGARASNLLMHAWKQGKQHFSKRPRSAESLMFAKSFGEAMRLSRVDISPAELAELTGLPGVDLPPSHMAASTDSAPPVELLQTWPEARSTESGV</sequence>